<accession>A0A9D1IPQ8</accession>
<dbReference type="Proteomes" id="UP000824074">
    <property type="component" value="Unassembled WGS sequence"/>
</dbReference>
<gene>
    <name evidence="2" type="ORF">IAB68_04170</name>
</gene>
<sequence>MDERIMIKTDGEIDLTIPKDFEEYDNTFDIYLHNTDEFIGTIWYDDGNDKEFTKYYGNVGYKIKEEYRGNNYALKALKLLKNVMLDDDVKTMFFSILPDNIASRKTVEKLGARILCYRPVPKKHKLYNIEGSLLVIYKFEMGDDKGERNKTKHHL</sequence>
<evidence type="ECO:0000259" key="1">
    <source>
        <dbReference type="Pfam" id="PF13302"/>
    </source>
</evidence>
<comment type="caution">
    <text evidence="2">The sequence shown here is derived from an EMBL/GenBank/DDBJ whole genome shotgun (WGS) entry which is preliminary data.</text>
</comment>
<dbReference type="SUPFAM" id="SSF55729">
    <property type="entry name" value="Acyl-CoA N-acyltransferases (Nat)"/>
    <property type="match status" value="1"/>
</dbReference>
<dbReference type="InterPro" id="IPR000182">
    <property type="entry name" value="GNAT_dom"/>
</dbReference>
<dbReference type="Gene3D" id="3.40.630.30">
    <property type="match status" value="1"/>
</dbReference>
<evidence type="ECO:0000313" key="3">
    <source>
        <dbReference type="Proteomes" id="UP000824074"/>
    </source>
</evidence>
<proteinExistence type="predicted"/>
<reference evidence="2" key="2">
    <citation type="journal article" date="2021" name="PeerJ">
        <title>Extensive microbial diversity within the chicken gut microbiome revealed by metagenomics and culture.</title>
        <authorList>
            <person name="Gilroy R."/>
            <person name="Ravi A."/>
            <person name="Getino M."/>
            <person name="Pursley I."/>
            <person name="Horton D.L."/>
            <person name="Alikhan N.F."/>
            <person name="Baker D."/>
            <person name="Gharbi K."/>
            <person name="Hall N."/>
            <person name="Watson M."/>
            <person name="Adriaenssens E.M."/>
            <person name="Foster-Nyarko E."/>
            <person name="Jarju S."/>
            <person name="Secka A."/>
            <person name="Antonio M."/>
            <person name="Oren A."/>
            <person name="Chaudhuri R.R."/>
            <person name="La Ragione R."/>
            <person name="Hildebrand F."/>
            <person name="Pallen M.J."/>
        </authorList>
    </citation>
    <scope>NUCLEOTIDE SEQUENCE</scope>
    <source>
        <strain evidence="2">CHK193-30670</strain>
    </source>
</reference>
<evidence type="ECO:0000313" key="2">
    <source>
        <dbReference type="EMBL" id="HIU40476.1"/>
    </source>
</evidence>
<dbReference type="GO" id="GO:0016747">
    <property type="term" value="F:acyltransferase activity, transferring groups other than amino-acyl groups"/>
    <property type="evidence" value="ECO:0007669"/>
    <property type="project" value="InterPro"/>
</dbReference>
<dbReference type="InterPro" id="IPR016181">
    <property type="entry name" value="Acyl_CoA_acyltransferase"/>
</dbReference>
<name>A0A9D1IPQ8_9FIRM</name>
<feature type="domain" description="N-acetyltransferase" evidence="1">
    <location>
        <begin position="28"/>
        <end position="113"/>
    </location>
</feature>
<dbReference type="EMBL" id="DVMT01000041">
    <property type="protein sequence ID" value="HIU40476.1"/>
    <property type="molecule type" value="Genomic_DNA"/>
</dbReference>
<protein>
    <submittedName>
        <fullName evidence="2">GNAT family N-acetyltransferase</fullName>
    </submittedName>
</protein>
<reference evidence="2" key="1">
    <citation type="submission" date="2020-10" db="EMBL/GenBank/DDBJ databases">
        <authorList>
            <person name="Gilroy R."/>
        </authorList>
    </citation>
    <scope>NUCLEOTIDE SEQUENCE</scope>
    <source>
        <strain evidence="2">CHK193-30670</strain>
    </source>
</reference>
<dbReference type="Pfam" id="PF13302">
    <property type="entry name" value="Acetyltransf_3"/>
    <property type="match status" value="1"/>
</dbReference>
<organism evidence="2 3">
    <name type="scientific">Candidatus Aphodocola excrementigallinarum</name>
    <dbReference type="NCBI Taxonomy" id="2840670"/>
    <lineage>
        <taxon>Bacteria</taxon>
        <taxon>Bacillati</taxon>
        <taxon>Bacillota</taxon>
        <taxon>Bacilli</taxon>
        <taxon>Candidatus Aphodocola</taxon>
    </lineage>
</organism>
<dbReference type="AlphaFoldDB" id="A0A9D1IPQ8"/>